<evidence type="ECO:0000256" key="1">
    <source>
        <dbReference type="SAM" id="MobiDB-lite"/>
    </source>
</evidence>
<dbReference type="InterPro" id="IPR005312">
    <property type="entry name" value="DUF1759"/>
</dbReference>
<dbReference type="Pfam" id="PF03564">
    <property type="entry name" value="DUF1759"/>
    <property type="match status" value="1"/>
</dbReference>
<feature type="region of interest" description="Disordered" evidence="1">
    <location>
        <begin position="1"/>
        <end position="71"/>
    </location>
</feature>
<accession>A0A922CE45</accession>
<protein>
    <submittedName>
        <fullName evidence="2">Uncharacterized protein</fullName>
    </submittedName>
</protein>
<dbReference type="Proteomes" id="UP000791440">
    <property type="component" value="Unassembled WGS sequence"/>
</dbReference>
<name>A0A922CE45_MANSE</name>
<feature type="compositionally biased region" description="Basic and acidic residues" evidence="1">
    <location>
        <begin position="15"/>
        <end position="25"/>
    </location>
</feature>
<evidence type="ECO:0000313" key="3">
    <source>
        <dbReference type="Proteomes" id="UP000791440"/>
    </source>
</evidence>
<dbReference type="AlphaFoldDB" id="A0A922CE45"/>
<feature type="compositionally biased region" description="Polar residues" evidence="1">
    <location>
        <begin position="26"/>
        <end position="41"/>
    </location>
</feature>
<proteinExistence type="predicted"/>
<comment type="caution">
    <text evidence="2">The sequence shown here is derived from an EMBL/GenBank/DDBJ whole genome shotgun (WGS) entry which is preliminary data.</text>
</comment>
<reference evidence="2" key="1">
    <citation type="journal article" date="2016" name="Insect Biochem. Mol. Biol.">
        <title>Multifaceted biological insights from a draft genome sequence of the tobacco hornworm moth, Manduca sexta.</title>
        <authorList>
            <person name="Kanost M.R."/>
            <person name="Arrese E.L."/>
            <person name="Cao X."/>
            <person name="Chen Y.R."/>
            <person name="Chellapilla S."/>
            <person name="Goldsmith M.R."/>
            <person name="Grosse-Wilde E."/>
            <person name="Heckel D.G."/>
            <person name="Herndon N."/>
            <person name="Jiang H."/>
            <person name="Papanicolaou A."/>
            <person name="Qu J."/>
            <person name="Soulages J.L."/>
            <person name="Vogel H."/>
            <person name="Walters J."/>
            <person name="Waterhouse R.M."/>
            <person name="Ahn S.J."/>
            <person name="Almeida F.C."/>
            <person name="An C."/>
            <person name="Aqrawi P."/>
            <person name="Bretschneider A."/>
            <person name="Bryant W.B."/>
            <person name="Bucks S."/>
            <person name="Chao H."/>
            <person name="Chevignon G."/>
            <person name="Christen J.M."/>
            <person name="Clarke D.F."/>
            <person name="Dittmer N.T."/>
            <person name="Ferguson L.C.F."/>
            <person name="Garavelou S."/>
            <person name="Gordon K.H.J."/>
            <person name="Gunaratna R.T."/>
            <person name="Han Y."/>
            <person name="Hauser F."/>
            <person name="He Y."/>
            <person name="Heidel-Fischer H."/>
            <person name="Hirsh A."/>
            <person name="Hu Y."/>
            <person name="Jiang H."/>
            <person name="Kalra D."/>
            <person name="Klinner C."/>
            <person name="Konig C."/>
            <person name="Kovar C."/>
            <person name="Kroll A.R."/>
            <person name="Kuwar S.S."/>
            <person name="Lee S.L."/>
            <person name="Lehman R."/>
            <person name="Li K."/>
            <person name="Li Z."/>
            <person name="Liang H."/>
            <person name="Lovelace S."/>
            <person name="Lu Z."/>
            <person name="Mansfield J.H."/>
            <person name="McCulloch K.J."/>
            <person name="Mathew T."/>
            <person name="Morton B."/>
            <person name="Muzny D.M."/>
            <person name="Neunemann D."/>
            <person name="Ongeri F."/>
            <person name="Pauchet Y."/>
            <person name="Pu L.L."/>
            <person name="Pyrousis I."/>
            <person name="Rao X.J."/>
            <person name="Redding A."/>
            <person name="Roesel C."/>
            <person name="Sanchez-Gracia A."/>
            <person name="Schaack S."/>
            <person name="Shukla A."/>
            <person name="Tetreau G."/>
            <person name="Wang Y."/>
            <person name="Xiong G.H."/>
            <person name="Traut W."/>
            <person name="Walsh T.K."/>
            <person name="Worley K.C."/>
            <person name="Wu D."/>
            <person name="Wu W."/>
            <person name="Wu Y.Q."/>
            <person name="Zhang X."/>
            <person name="Zou Z."/>
            <person name="Zucker H."/>
            <person name="Briscoe A.D."/>
            <person name="Burmester T."/>
            <person name="Clem R.J."/>
            <person name="Feyereisen R."/>
            <person name="Grimmelikhuijzen C.J.P."/>
            <person name="Hamodrakas S.J."/>
            <person name="Hansson B.S."/>
            <person name="Huguet E."/>
            <person name="Jermiin L.S."/>
            <person name="Lan Q."/>
            <person name="Lehman H.K."/>
            <person name="Lorenzen M."/>
            <person name="Merzendorfer H."/>
            <person name="Michalopoulos I."/>
            <person name="Morton D.B."/>
            <person name="Muthukrishnan S."/>
            <person name="Oakeshott J.G."/>
            <person name="Palmer W."/>
            <person name="Park Y."/>
            <person name="Passarelli A.L."/>
            <person name="Rozas J."/>
            <person name="Schwartz L.M."/>
            <person name="Smith W."/>
            <person name="Southgate A."/>
            <person name="Vilcinskas A."/>
            <person name="Vogt R."/>
            <person name="Wang P."/>
            <person name="Werren J."/>
            <person name="Yu X.Q."/>
            <person name="Zhou J.J."/>
            <person name="Brown S.J."/>
            <person name="Scherer S.E."/>
            <person name="Richards S."/>
            <person name="Blissard G.W."/>
        </authorList>
    </citation>
    <scope>NUCLEOTIDE SEQUENCE</scope>
</reference>
<sequence length="402" mass="45132">MFRTPQKMTRKTRRGPQEKLPKNVDSEQGVSTKMDQATTEGLSKENGAQPIVQPSIPEPDAISEPTRHVPDPLAKAMSSRRSQVSSKSSINIIKKKLQLEAEQRKARIEMALIDRETELKLAELEEETYIDYSPQIEEEFNRSQLQVQDWIENLQTTFEVPPKDQFTPDRGKTAGQLHQVSPILVATKNKTHTTTPKGPVPPTYSSSNAVDMLAMAIKNLTSATANKTNASLLSRMSTPKDLPEFAGDPMEWLQFKQAYEESTEVCNFTDKENLWRLRKCLKGSAKESVSALFISATSPAKVMSTLELLYGNPDCIISRIINDLKKLPPLHQDYQKDCVTFAVKIQNFVEAVQAVGRDEYLFGVNIVSIILSKLPPILISKWSDYSYKFILEGTKPTANNNV</sequence>
<reference evidence="2" key="2">
    <citation type="submission" date="2020-12" db="EMBL/GenBank/DDBJ databases">
        <authorList>
            <person name="Kanost M."/>
        </authorList>
    </citation>
    <scope>NUCLEOTIDE SEQUENCE</scope>
</reference>
<keyword evidence="3" id="KW-1185">Reference proteome</keyword>
<dbReference type="EMBL" id="JH668297">
    <property type="protein sequence ID" value="KAG6442867.1"/>
    <property type="molecule type" value="Genomic_DNA"/>
</dbReference>
<dbReference type="PANTHER" id="PTHR47331">
    <property type="entry name" value="PHD-TYPE DOMAIN-CONTAINING PROTEIN"/>
    <property type="match status" value="1"/>
</dbReference>
<gene>
    <name evidence="2" type="ORF">O3G_MSEX002563</name>
</gene>
<evidence type="ECO:0000313" key="2">
    <source>
        <dbReference type="EMBL" id="KAG6442867.1"/>
    </source>
</evidence>
<organism evidence="2 3">
    <name type="scientific">Manduca sexta</name>
    <name type="common">Tobacco hawkmoth</name>
    <name type="synonym">Tobacco hornworm</name>
    <dbReference type="NCBI Taxonomy" id="7130"/>
    <lineage>
        <taxon>Eukaryota</taxon>
        <taxon>Metazoa</taxon>
        <taxon>Ecdysozoa</taxon>
        <taxon>Arthropoda</taxon>
        <taxon>Hexapoda</taxon>
        <taxon>Insecta</taxon>
        <taxon>Pterygota</taxon>
        <taxon>Neoptera</taxon>
        <taxon>Endopterygota</taxon>
        <taxon>Lepidoptera</taxon>
        <taxon>Glossata</taxon>
        <taxon>Ditrysia</taxon>
        <taxon>Bombycoidea</taxon>
        <taxon>Sphingidae</taxon>
        <taxon>Sphinginae</taxon>
        <taxon>Sphingini</taxon>
        <taxon>Manduca</taxon>
    </lineage>
</organism>